<dbReference type="EC" id="2.7.7.78" evidence="5"/>
<keyword evidence="9" id="KW-0808">Transferase</keyword>
<dbReference type="InterPro" id="IPR058866">
    <property type="entry name" value="GDPGP1_N"/>
</dbReference>
<evidence type="ECO:0000256" key="1">
    <source>
        <dbReference type="ARBA" id="ARBA00000063"/>
    </source>
</evidence>
<evidence type="ECO:0000256" key="6">
    <source>
        <dbReference type="ARBA" id="ARBA00018857"/>
    </source>
</evidence>
<keyword evidence="8" id="KW-0344">Guanine-nucleotide releasing factor</keyword>
<evidence type="ECO:0000256" key="9">
    <source>
        <dbReference type="ARBA" id="ARBA00022679"/>
    </source>
</evidence>
<evidence type="ECO:0000256" key="13">
    <source>
        <dbReference type="SAM" id="MobiDB-lite"/>
    </source>
</evidence>
<evidence type="ECO:0000256" key="4">
    <source>
        <dbReference type="ARBA" id="ARBA00006451"/>
    </source>
</evidence>
<evidence type="ECO:0000256" key="7">
    <source>
        <dbReference type="ARBA" id="ARBA00022490"/>
    </source>
</evidence>
<feature type="domain" description="GDPGP1-like N-terminal" evidence="15">
    <location>
        <begin position="19"/>
        <end position="176"/>
    </location>
</feature>
<feature type="domain" description="GDPGP1-like C-terminal" evidence="14">
    <location>
        <begin position="232"/>
        <end position="356"/>
    </location>
</feature>
<dbReference type="EMBL" id="CAMXCT030002746">
    <property type="protein sequence ID" value="CAL4787473.1"/>
    <property type="molecule type" value="Genomic_DNA"/>
</dbReference>
<dbReference type="OrthoDB" id="417175at2759"/>
<proteinExistence type="inferred from homology"/>
<keyword evidence="10" id="KW-0548">Nucleotidyltransferase</keyword>
<comment type="function">
    <text evidence="2">Specific and highly efficient GDP-D-glucose phosphorylase regulating the levels of GDP-D-glucose in cells.</text>
</comment>
<dbReference type="EMBL" id="CAMXCT010002746">
    <property type="protein sequence ID" value="CAI4000161.1"/>
    <property type="molecule type" value="Genomic_DNA"/>
</dbReference>
<dbReference type="InterPro" id="IPR026506">
    <property type="entry name" value="GDPGP"/>
</dbReference>
<evidence type="ECO:0000256" key="8">
    <source>
        <dbReference type="ARBA" id="ARBA00022658"/>
    </source>
</evidence>
<evidence type="ECO:0000256" key="5">
    <source>
        <dbReference type="ARBA" id="ARBA00012507"/>
    </source>
</evidence>
<evidence type="ECO:0000256" key="12">
    <source>
        <dbReference type="ARBA" id="ARBA00022801"/>
    </source>
</evidence>
<comment type="subcellular location">
    <subcellularLocation>
        <location evidence="3">Cytoplasm</location>
    </subcellularLocation>
</comment>
<feature type="compositionally biased region" description="Basic and acidic residues" evidence="13">
    <location>
        <begin position="267"/>
        <end position="281"/>
    </location>
</feature>
<comment type="similarity">
    <text evidence="4">Belongs to the GDPGP1 family.</text>
</comment>
<evidence type="ECO:0000256" key="2">
    <source>
        <dbReference type="ARBA" id="ARBA00003049"/>
    </source>
</evidence>
<dbReference type="AlphaFoldDB" id="A0A9P1G5C1"/>
<dbReference type="Pfam" id="PF26216">
    <property type="entry name" value="GDPGP1_C"/>
    <property type="match status" value="1"/>
</dbReference>
<dbReference type="GO" id="GO:0000166">
    <property type="term" value="F:nucleotide binding"/>
    <property type="evidence" value="ECO:0007669"/>
    <property type="project" value="UniProtKB-KW"/>
</dbReference>
<keyword evidence="12" id="KW-0378">Hydrolase</keyword>
<dbReference type="GO" id="GO:0016787">
    <property type="term" value="F:hydrolase activity"/>
    <property type="evidence" value="ECO:0007669"/>
    <property type="project" value="UniProtKB-KW"/>
</dbReference>
<organism evidence="16">
    <name type="scientific">Cladocopium goreaui</name>
    <dbReference type="NCBI Taxonomy" id="2562237"/>
    <lineage>
        <taxon>Eukaryota</taxon>
        <taxon>Sar</taxon>
        <taxon>Alveolata</taxon>
        <taxon>Dinophyceae</taxon>
        <taxon>Suessiales</taxon>
        <taxon>Symbiodiniaceae</taxon>
        <taxon>Cladocopium</taxon>
    </lineage>
</organism>
<sequence>MLQLFCCTSRDARPTETDFDKEILTGFARVAKDGLLQSHPSTMARRKLEGHLGLYLHFSPEHFRAKRKAKWSKHEVKVVRPSDPEAFNFTKVKEGEVISTLDVAGRSISALACASPFLVGHTLFVPDLPQCLPQCLTTELVLCGLQLIGQSARPDFRVMFNSLLAHASVNHFHFHGLFLDYAGLKRLPVEAVPRSRVGGDCSEGNVCAEILVEKEWYSRALILTAGSAPGSSVTDLESLSIFAGKVIQELQEKDIPHNVMLTPSGEWKPRRASDRDPFEAEETRPIVASPEIYIFPRQSEHKCRDESGVNTAICEISGLLFAHDEKDFKTLDETQISEIFNQDVSLPESDFDNLICKVAWMLSR</sequence>
<evidence type="ECO:0000259" key="15">
    <source>
        <dbReference type="Pfam" id="PF26217"/>
    </source>
</evidence>
<evidence type="ECO:0000313" key="17">
    <source>
        <dbReference type="EMBL" id="CAL1153536.1"/>
    </source>
</evidence>
<dbReference type="Proteomes" id="UP001152797">
    <property type="component" value="Unassembled WGS sequence"/>
</dbReference>
<dbReference type="GO" id="GO:0005737">
    <property type="term" value="C:cytoplasm"/>
    <property type="evidence" value="ECO:0007669"/>
    <property type="project" value="UniProtKB-SubCell"/>
</dbReference>
<dbReference type="GO" id="GO:0005085">
    <property type="term" value="F:guanyl-nucleotide exchange factor activity"/>
    <property type="evidence" value="ECO:0007669"/>
    <property type="project" value="UniProtKB-KW"/>
</dbReference>
<dbReference type="Pfam" id="PF26217">
    <property type="entry name" value="GDPGP1_N"/>
    <property type="match status" value="1"/>
</dbReference>
<evidence type="ECO:0000256" key="10">
    <source>
        <dbReference type="ARBA" id="ARBA00022695"/>
    </source>
</evidence>
<dbReference type="GO" id="GO:0006006">
    <property type="term" value="P:glucose metabolic process"/>
    <property type="evidence" value="ECO:0007669"/>
    <property type="project" value="TreeGrafter"/>
</dbReference>
<dbReference type="PANTHER" id="PTHR20884">
    <property type="entry name" value="GDP-D-GLUCOSE PHOSPHORYLASE 1"/>
    <property type="match status" value="1"/>
</dbReference>
<keyword evidence="11" id="KW-0547">Nucleotide-binding</keyword>
<comment type="catalytic activity">
    <reaction evidence="1">
        <text>GDP-alpha-D-glucose + phosphate = alpha-D-glucose 1-phosphate + GDP + H(+)</text>
        <dbReference type="Rhea" id="RHEA:30387"/>
        <dbReference type="ChEBI" id="CHEBI:15378"/>
        <dbReference type="ChEBI" id="CHEBI:43474"/>
        <dbReference type="ChEBI" id="CHEBI:58189"/>
        <dbReference type="ChEBI" id="CHEBI:58601"/>
        <dbReference type="ChEBI" id="CHEBI:62230"/>
        <dbReference type="EC" id="2.7.7.78"/>
    </reaction>
</comment>
<evidence type="ECO:0000256" key="11">
    <source>
        <dbReference type="ARBA" id="ARBA00022741"/>
    </source>
</evidence>
<dbReference type="InterPro" id="IPR058865">
    <property type="entry name" value="GDPGP1_C"/>
</dbReference>
<evidence type="ECO:0000313" key="16">
    <source>
        <dbReference type="EMBL" id="CAI4000161.1"/>
    </source>
</evidence>
<reference evidence="17" key="2">
    <citation type="submission" date="2024-04" db="EMBL/GenBank/DDBJ databases">
        <authorList>
            <person name="Chen Y."/>
            <person name="Shah S."/>
            <person name="Dougan E. K."/>
            <person name="Thang M."/>
            <person name="Chan C."/>
        </authorList>
    </citation>
    <scope>NUCLEOTIDE SEQUENCE [LARGE SCALE GENOMIC DNA]</scope>
</reference>
<dbReference type="PANTHER" id="PTHR20884:SF8">
    <property type="entry name" value="GDP-D-GLUCOSE PHOSPHORYLASE 1"/>
    <property type="match status" value="1"/>
</dbReference>
<reference evidence="16" key="1">
    <citation type="submission" date="2022-10" db="EMBL/GenBank/DDBJ databases">
        <authorList>
            <person name="Chen Y."/>
            <person name="Dougan E. K."/>
            <person name="Chan C."/>
            <person name="Rhodes N."/>
            <person name="Thang M."/>
        </authorList>
    </citation>
    <scope>NUCLEOTIDE SEQUENCE</scope>
</reference>
<accession>A0A9P1G5C1</accession>
<evidence type="ECO:0000256" key="3">
    <source>
        <dbReference type="ARBA" id="ARBA00004496"/>
    </source>
</evidence>
<dbReference type="GO" id="GO:0080048">
    <property type="term" value="F:GDP-D-glucose phosphorylase activity"/>
    <property type="evidence" value="ECO:0007669"/>
    <property type="project" value="UniProtKB-EC"/>
</dbReference>
<evidence type="ECO:0000313" key="18">
    <source>
        <dbReference type="Proteomes" id="UP001152797"/>
    </source>
</evidence>
<gene>
    <name evidence="16" type="ORF">C1SCF055_LOCUS26300</name>
</gene>
<name>A0A9P1G5C1_9DINO</name>
<protein>
    <recommendedName>
        <fullName evidence="6">GDP-D-glucose phosphorylase 1</fullName>
        <ecNumber evidence="5">2.7.7.78</ecNumber>
    </recommendedName>
</protein>
<feature type="region of interest" description="Disordered" evidence="13">
    <location>
        <begin position="259"/>
        <end position="281"/>
    </location>
</feature>
<evidence type="ECO:0000259" key="14">
    <source>
        <dbReference type="Pfam" id="PF26216"/>
    </source>
</evidence>
<keyword evidence="18" id="KW-1185">Reference proteome</keyword>
<keyword evidence="7" id="KW-0963">Cytoplasm</keyword>
<dbReference type="EMBL" id="CAMXCT020002746">
    <property type="protein sequence ID" value="CAL1153536.1"/>
    <property type="molecule type" value="Genomic_DNA"/>
</dbReference>
<comment type="caution">
    <text evidence="16">The sequence shown here is derived from an EMBL/GenBank/DDBJ whole genome shotgun (WGS) entry which is preliminary data.</text>
</comment>